<feature type="compositionally biased region" description="Basic and acidic residues" evidence="1">
    <location>
        <begin position="1048"/>
        <end position="1069"/>
    </location>
</feature>
<dbReference type="Pfam" id="PF13424">
    <property type="entry name" value="TPR_12"/>
    <property type="match status" value="1"/>
</dbReference>
<dbReference type="AlphaFoldDB" id="A0A450T835"/>
<keyword evidence="2" id="KW-1133">Transmembrane helix</keyword>
<evidence type="ECO:0000313" key="4">
    <source>
        <dbReference type="EMBL" id="VFJ62884.1"/>
    </source>
</evidence>
<dbReference type="EMBL" id="CAADFA010000313">
    <property type="protein sequence ID" value="VFJ62274.1"/>
    <property type="molecule type" value="Genomic_DNA"/>
</dbReference>
<feature type="transmembrane region" description="Helical" evidence="2">
    <location>
        <begin position="53"/>
        <end position="69"/>
    </location>
</feature>
<evidence type="ECO:0000313" key="3">
    <source>
        <dbReference type="EMBL" id="VFJ62274.1"/>
    </source>
</evidence>
<dbReference type="SUPFAM" id="SSF52540">
    <property type="entry name" value="P-loop containing nucleoside triphosphate hydrolases"/>
    <property type="match status" value="1"/>
</dbReference>
<evidence type="ECO:0000256" key="1">
    <source>
        <dbReference type="SAM" id="MobiDB-lite"/>
    </source>
</evidence>
<keyword evidence="2" id="KW-0812">Transmembrane</keyword>
<dbReference type="InterPro" id="IPR027417">
    <property type="entry name" value="P-loop_NTPase"/>
</dbReference>
<evidence type="ECO:0000313" key="5">
    <source>
        <dbReference type="EMBL" id="VFK14142.1"/>
    </source>
</evidence>
<feature type="region of interest" description="Disordered" evidence="1">
    <location>
        <begin position="1027"/>
        <end position="1089"/>
    </location>
</feature>
<feature type="transmembrane region" description="Helical" evidence="2">
    <location>
        <begin position="24"/>
        <end position="41"/>
    </location>
</feature>
<dbReference type="Gene3D" id="1.25.40.10">
    <property type="entry name" value="Tetratricopeptide repeat domain"/>
    <property type="match status" value="1"/>
</dbReference>
<organism evidence="4">
    <name type="scientific">Candidatus Kentrum sp. FM</name>
    <dbReference type="NCBI Taxonomy" id="2126340"/>
    <lineage>
        <taxon>Bacteria</taxon>
        <taxon>Pseudomonadati</taxon>
        <taxon>Pseudomonadota</taxon>
        <taxon>Gammaproteobacteria</taxon>
        <taxon>Candidatus Kentrum</taxon>
    </lineage>
</organism>
<dbReference type="EMBL" id="CAADEZ010000318">
    <property type="protein sequence ID" value="VFJ62884.1"/>
    <property type="molecule type" value="Genomic_DNA"/>
</dbReference>
<dbReference type="SUPFAM" id="SSF48452">
    <property type="entry name" value="TPR-like"/>
    <property type="match status" value="1"/>
</dbReference>
<sequence>MTGYSCPESQCPKAAPPAGTGDTMSARGLLGVSLVVAILAMTIPDSLWVRPSFLALSVVIGLSATRFAIREENRLAGSFSAIATTLITVLLVHGRWESVIITVSASVAVAGAVGLMLFLPLVRLRKERPPPPISAKVTTTGPPLPLLPFAFHAAPEALKERFAGREREFAELDAAWAGILSGEGADPNHPPIRVMGIVAWGGFGKSALARQWLWWRFEGGTRDGNNKSDNNPIALFWWSFRKGQGLDNFVLALIRYLSGNPGLGLADIPPGAAGRLATLREALDERDHVLVLDGLEVEQHSARGDGLGRLKSPFLRELLREQAAGRLGRGLVIVASRLNLADLDRRDGGYLAMDLEDRPLSNAEACLLLTGEGVTELSDRKLAQLMATIGPHPLALVIMAGILVRHNQGSAAGWRRFQEDVPEPPQGREQERKLRQVLAWSARVLQPDEARLATAIARFREPVEEEWLLHLLAPAQAPVVTQETLEARWQRRLEQAGQNPAQVEAVLKLFREQSEAERAKTEAKLEELLGKLGAAPIYPPEELQLPGDELTGRRLRDALDGLTGLRLLRREAGGHYAMHDSVREYFCRADDAADAGNAVAAHCSLYRLYSSVIQPVWRPDELEGLHPLYETLWHGARTGQYQEILDDVYRDRVLRGTGSDGFYSTRKLGAMDADLEAVANLFVEPWTRPVPGLAPGDQAWLLNEAAMRLRALGRIEEAVTPLGIGLEMRIEQENWNSAARIASNLSELEITLGRVVAAIANAERSVQFANRIGADDWQNVIVSRTALADALHQAGRREEALRLFAEAEAIQKEFRPESPRLYSVQGFQYADLSLAGAERGAWLGWISVCGLHSSGVHLPPALAPTDAAPADVGSVDAALQPYLPYLACDNVTARATETLAWMTNDPNAPILDIALDRLTLARAGLYRALLAPISPAGAQVKHLAGTSPLLAIEAHLAAAADGLRKSGYMDYLLRALLTQAWFLAFTGDGAGTRTALEEARGIAETGPMPLFEIDVLLTRARLFGMGNGKPGRKNGAGDSDSEYPQGSVKEDLEEARTLMEKHGYHRRDEELADTEAMLEINARTPRRKG</sequence>
<feature type="transmembrane region" description="Helical" evidence="2">
    <location>
        <begin position="99"/>
        <end position="122"/>
    </location>
</feature>
<gene>
    <name evidence="4" type="ORF">BECKFM1743A_GA0114220_103181</name>
    <name evidence="5" type="ORF">BECKFM1743B_GA0114221_103091</name>
    <name evidence="3" type="ORF">BECKFM1743C_GA0114222_103131</name>
</gene>
<proteinExistence type="predicted"/>
<evidence type="ECO:0000256" key="2">
    <source>
        <dbReference type="SAM" id="Phobius"/>
    </source>
</evidence>
<dbReference type="InterPro" id="IPR011990">
    <property type="entry name" value="TPR-like_helical_dom_sf"/>
</dbReference>
<dbReference type="Gene3D" id="3.40.50.300">
    <property type="entry name" value="P-loop containing nucleotide triphosphate hydrolases"/>
    <property type="match status" value="1"/>
</dbReference>
<protein>
    <submittedName>
        <fullName evidence="4">Tetratricopeptide repeat-containing protein</fullName>
    </submittedName>
</protein>
<dbReference type="EMBL" id="CAADFL010000309">
    <property type="protein sequence ID" value="VFK14142.1"/>
    <property type="molecule type" value="Genomic_DNA"/>
</dbReference>
<reference evidence="4" key="1">
    <citation type="submission" date="2019-02" db="EMBL/GenBank/DDBJ databases">
        <authorList>
            <person name="Gruber-Vodicka R. H."/>
            <person name="Seah K. B. B."/>
        </authorList>
    </citation>
    <scope>NUCLEOTIDE SEQUENCE</scope>
    <source>
        <strain evidence="4">BECK_BZ163</strain>
        <strain evidence="5">BECK_BZ164</strain>
        <strain evidence="3">BECK_BZ165</strain>
    </source>
</reference>
<name>A0A450T835_9GAMM</name>
<keyword evidence="2" id="KW-0472">Membrane</keyword>
<accession>A0A450T835</accession>
<feature type="transmembrane region" description="Helical" evidence="2">
    <location>
        <begin position="75"/>
        <end position="92"/>
    </location>
</feature>